<protein>
    <submittedName>
        <fullName evidence="3">SRPBCC family protein</fullName>
    </submittedName>
</protein>
<comment type="caution">
    <text evidence="3">The sequence shown here is derived from an EMBL/GenBank/DDBJ whole genome shotgun (WGS) entry which is preliminary data.</text>
</comment>
<gene>
    <name evidence="3" type="ORF">ABXR19_07570</name>
</gene>
<dbReference type="CDD" id="cd08894">
    <property type="entry name" value="SRPBCC_CalC_Aha1-like_1"/>
    <property type="match status" value="1"/>
</dbReference>
<keyword evidence="4" id="KW-1185">Reference proteome</keyword>
<dbReference type="Pfam" id="PF08327">
    <property type="entry name" value="AHSA1"/>
    <property type="match status" value="1"/>
</dbReference>
<dbReference type="Gene3D" id="3.30.530.20">
    <property type="match status" value="1"/>
</dbReference>
<evidence type="ECO:0000259" key="2">
    <source>
        <dbReference type="Pfam" id="PF08327"/>
    </source>
</evidence>
<dbReference type="SUPFAM" id="SSF55961">
    <property type="entry name" value="Bet v1-like"/>
    <property type="match status" value="1"/>
</dbReference>
<name>A0ABV2TJF9_9RHOO</name>
<dbReference type="InterPro" id="IPR023393">
    <property type="entry name" value="START-like_dom_sf"/>
</dbReference>
<evidence type="ECO:0000313" key="3">
    <source>
        <dbReference type="EMBL" id="MET7014045.1"/>
    </source>
</evidence>
<dbReference type="Proteomes" id="UP001549691">
    <property type="component" value="Unassembled WGS sequence"/>
</dbReference>
<evidence type="ECO:0000313" key="4">
    <source>
        <dbReference type="Proteomes" id="UP001549691"/>
    </source>
</evidence>
<dbReference type="EMBL" id="JBEWZI010000006">
    <property type="protein sequence ID" value="MET7014045.1"/>
    <property type="molecule type" value="Genomic_DNA"/>
</dbReference>
<organism evidence="3 4">
    <name type="scientific">Uliginosibacterium flavum</name>
    <dbReference type="NCBI Taxonomy" id="1396831"/>
    <lineage>
        <taxon>Bacteria</taxon>
        <taxon>Pseudomonadati</taxon>
        <taxon>Pseudomonadota</taxon>
        <taxon>Betaproteobacteria</taxon>
        <taxon>Rhodocyclales</taxon>
        <taxon>Zoogloeaceae</taxon>
        <taxon>Uliginosibacterium</taxon>
    </lineage>
</organism>
<dbReference type="InterPro" id="IPR013538">
    <property type="entry name" value="ASHA1/2-like_C"/>
</dbReference>
<evidence type="ECO:0000256" key="1">
    <source>
        <dbReference type="ARBA" id="ARBA00006817"/>
    </source>
</evidence>
<accession>A0ABV2TJF9</accession>
<proteinExistence type="inferred from homology"/>
<dbReference type="RefSeq" id="WP_354600503.1">
    <property type="nucleotide sequence ID" value="NZ_JBEWZI010000006.1"/>
</dbReference>
<feature type="domain" description="Activator of Hsp90 ATPase homologue 1/2-like C-terminal" evidence="2">
    <location>
        <begin position="23"/>
        <end position="158"/>
    </location>
</feature>
<sequence length="166" mass="18370">MDTTESRELAGAPNEIRITRVLNAPRELVWAAMTDPLQVVQWWGPNGFTTTIRKMDVRPGGVWQHTMHGPDAADYPNSSVFKEVVAPERIVYAHGGARENGPAANFFATSTFEDLGNKHTRLSVCMVFDSAEARDMVVREYGAIEGGKQTLQRLANYLPGVLRQPA</sequence>
<comment type="similarity">
    <text evidence="1">Belongs to the AHA1 family.</text>
</comment>
<reference evidence="3 4" key="1">
    <citation type="submission" date="2024-07" db="EMBL/GenBank/DDBJ databases">
        <title>Uliginosibacterium flavum JJ3220;KACC:17644.</title>
        <authorList>
            <person name="Kim M.K."/>
        </authorList>
    </citation>
    <scope>NUCLEOTIDE SEQUENCE [LARGE SCALE GENOMIC DNA]</scope>
    <source>
        <strain evidence="3 4">KACC:17644</strain>
    </source>
</reference>